<keyword evidence="3" id="KW-1185">Reference proteome</keyword>
<dbReference type="InParanoid" id="A0A4Q1BFS5"/>
<dbReference type="VEuPathDB" id="FungiDB:TREMEDRAFT_44913"/>
<organism evidence="2 3">
    <name type="scientific">Tremella mesenterica</name>
    <name type="common">Jelly fungus</name>
    <dbReference type="NCBI Taxonomy" id="5217"/>
    <lineage>
        <taxon>Eukaryota</taxon>
        <taxon>Fungi</taxon>
        <taxon>Dikarya</taxon>
        <taxon>Basidiomycota</taxon>
        <taxon>Agaricomycotina</taxon>
        <taxon>Tremellomycetes</taxon>
        <taxon>Tremellales</taxon>
        <taxon>Tremellaceae</taxon>
        <taxon>Tremella</taxon>
    </lineage>
</organism>
<dbReference type="STRING" id="5217.A0A4Q1BFS5"/>
<dbReference type="EMBL" id="SDIL01000133">
    <property type="protein sequence ID" value="RXK35501.1"/>
    <property type="molecule type" value="Genomic_DNA"/>
</dbReference>
<comment type="caution">
    <text evidence="2">The sequence shown here is derived from an EMBL/GenBank/DDBJ whole genome shotgun (WGS) entry which is preliminary data.</text>
</comment>
<gene>
    <name evidence="2" type="ORF">M231_07233</name>
</gene>
<dbReference type="GO" id="GO:0008033">
    <property type="term" value="P:tRNA processing"/>
    <property type="evidence" value="ECO:0007669"/>
    <property type="project" value="InterPro"/>
</dbReference>
<dbReference type="GO" id="GO:0006364">
    <property type="term" value="P:rRNA processing"/>
    <property type="evidence" value="ECO:0007669"/>
    <property type="project" value="InterPro"/>
</dbReference>
<protein>
    <submittedName>
        <fullName evidence="2">Uncharacterized protein</fullName>
    </submittedName>
</protein>
<dbReference type="AlphaFoldDB" id="A0A4Q1BFS5"/>
<dbReference type="GO" id="GO:0005655">
    <property type="term" value="C:nucleolar ribonuclease P complex"/>
    <property type="evidence" value="ECO:0007669"/>
    <property type="project" value="TreeGrafter"/>
</dbReference>
<sequence>MSKEGQTVVVGRAQKGPKGSQTKLGDGEVDRVKMDKEVVKAVLASPLTVAWPNLPRHLQYAVTQVLPLLLPTEVADYHVSRQRCQKRANRVARTAERAAKRGTNPSTHPTATTTHATGGCPMPEDVTLDPSPSTKSPGCTKKDQSQASVPQASTSGEGERGPARPEILQHLVLGINEMIKALEQQIHVLKMEMMMMADRLALSNGLKSAQVTLPTQRFLPTAPDAPVLPHTSPQLEDRTGDVLLHKPPAALAFVIVPLPDINPPALVDPIPQYCATYNSLVYQHNHLSRIFKSRIKAADWGLVADGTKEEVRVVPLARVEGEMAALAGLRRLACLGIRVSSRYEL</sequence>
<dbReference type="OrthoDB" id="20109at2759"/>
<evidence type="ECO:0000313" key="2">
    <source>
        <dbReference type="EMBL" id="RXK35501.1"/>
    </source>
</evidence>
<feature type="compositionally biased region" description="Polar residues" evidence="1">
    <location>
        <begin position="145"/>
        <end position="156"/>
    </location>
</feature>
<dbReference type="Proteomes" id="UP000289152">
    <property type="component" value="Unassembled WGS sequence"/>
</dbReference>
<dbReference type="GO" id="GO:0034965">
    <property type="term" value="P:intronic box C/D snoRNA processing"/>
    <property type="evidence" value="ECO:0007669"/>
    <property type="project" value="TreeGrafter"/>
</dbReference>
<dbReference type="GO" id="GO:0005829">
    <property type="term" value="C:cytosol"/>
    <property type="evidence" value="ECO:0007669"/>
    <property type="project" value="TreeGrafter"/>
</dbReference>
<name>A0A4Q1BFS5_TREME</name>
<reference evidence="2 3" key="1">
    <citation type="submission" date="2016-06" db="EMBL/GenBank/DDBJ databases">
        <title>Evolution of pathogenesis and genome organization in the Tremellales.</title>
        <authorList>
            <person name="Cuomo C."/>
            <person name="Litvintseva A."/>
            <person name="Heitman J."/>
            <person name="Chen Y."/>
            <person name="Sun S."/>
            <person name="Springer D."/>
            <person name="Dromer F."/>
            <person name="Young S."/>
            <person name="Zeng Q."/>
            <person name="Chapman S."/>
            <person name="Gujja S."/>
            <person name="Saif S."/>
            <person name="Birren B."/>
        </authorList>
    </citation>
    <scope>NUCLEOTIDE SEQUENCE [LARGE SCALE GENOMIC DNA]</scope>
    <source>
        <strain evidence="2 3">ATCC 28783</strain>
    </source>
</reference>
<dbReference type="GO" id="GO:0004526">
    <property type="term" value="F:ribonuclease P activity"/>
    <property type="evidence" value="ECO:0007669"/>
    <property type="project" value="TreeGrafter"/>
</dbReference>
<evidence type="ECO:0000256" key="1">
    <source>
        <dbReference type="SAM" id="MobiDB-lite"/>
    </source>
</evidence>
<accession>A0A4Q1BFS5</accession>
<dbReference type="PANTHER" id="PTHR28272">
    <property type="entry name" value="RIBONUCLEASES P/MRP PROTEIN SUBUNIT POP3"/>
    <property type="match status" value="1"/>
</dbReference>
<dbReference type="PANTHER" id="PTHR28272:SF1">
    <property type="entry name" value="RIBONUCLEASES P_MRP PROTEIN SUBUNIT POP3"/>
    <property type="match status" value="1"/>
</dbReference>
<dbReference type="InterPro" id="IPR013241">
    <property type="entry name" value="RNase_P_Pop3"/>
</dbReference>
<dbReference type="GO" id="GO:0000172">
    <property type="term" value="C:ribonuclease MRP complex"/>
    <property type="evidence" value="ECO:0007669"/>
    <property type="project" value="TreeGrafter"/>
</dbReference>
<dbReference type="GO" id="GO:0000171">
    <property type="term" value="F:ribonuclease MRP activity"/>
    <property type="evidence" value="ECO:0007669"/>
    <property type="project" value="TreeGrafter"/>
</dbReference>
<feature type="region of interest" description="Disordered" evidence="1">
    <location>
        <begin position="1"/>
        <end position="28"/>
    </location>
</feature>
<evidence type="ECO:0000313" key="3">
    <source>
        <dbReference type="Proteomes" id="UP000289152"/>
    </source>
</evidence>
<feature type="region of interest" description="Disordered" evidence="1">
    <location>
        <begin position="86"/>
        <end position="163"/>
    </location>
</feature>
<proteinExistence type="predicted"/>
<feature type="compositionally biased region" description="Low complexity" evidence="1">
    <location>
        <begin position="103"/>
        <end position="117"/>
    </location>
</feature>